<evidence type="ECO:0000313" key="3">
    <source>
        <dbReference type="EMBL" id="KAG9232139.1"/>
    </source>
</evidence>
<feature type="transmembrane region" description="Helical" evidence="2">
    <location>
        <begin position="294"/>
        <end position="316"/>
    </location>
</feature>
<keyword evidence="2" id="KW-1133">Transmembrane helix</keyword>
<dbReference type="EMBL" id="MU251563">
    <property type="protein sequence ID" value="KAG9232139.1"/>
    <property type="molecule type" value="Genomic_DNA"/>
</dbReference>
<name>A0A9P8C357_9HELO</name>
<evidence type="ECO:0000256" key="2">
    <source>
        <dbReference type="SAM" id="Phobius"/>
    </source>
</evidence>
<keyword evidence="4" id="KW-1185">Reference proteome</keyword>
<dbReference type="AlphaFoldDB" id="A0A9P8C357"/>
<feature type="region of interest" description="Disordered" evidence="1">
    <location>
        <begin position="1"/>
        <end position="25"/>
    </location>
</feature>
<dbReference type="Proteomes" id="UP000824998">
    <property type="component" value="Unassembled WGS sequence"/>
</dbReference>
<reference evidence="3" key="1">
    <citation type="journal article" date="2021" name="IMA Fungus">
        <title>Genomic characterization of three marine fungi, including Emericellopsis atlantica sp. nov. with signatures of a generalist lifestyle and marine biomass degradation.</title>
        <authorList>
            <person name="Hagestad O.C."/>
            <person name="Hou L."/>
            <person name="Andersen J.H."/>
            <person name="Hansen E.H."/>
            <person name="Altermark B."/>
            <person name="Li C."/>
            <person name="Kuhnert E."/>
            <person name="Cox R.J."/>
            <person name="Crous P.W."/>
            <person name="Spatafora J.W."/>
            <person name="Lail K."/>
            <person name="Amirebrahimi M."/>
            <person name="Lipzen A."/>
            <person name="Pangilinan J."/>
            <person name="Andreopoulos W."/>
            <person name="Hayes R.D."/>
            <person name="Ng V."/>
            <person name="Grigoriev I.V."/>
            <person name="Jackson S.A."/>
            <person name="Sutton T.D.S."/>
            <person name="Dobson A.D.W."/>
            <person name="Rama T."/>
        </authorList>
    </citation>
    <scope>NUCLEOTIDE SEQUENCE</scope>
    <source>
        <strain evidence="3">TRa018bII</strain>
    </source>
</reference>
<proteinExistence type="predicted"/>
<sequence length="325" mass="35451">MAPSIRPIPVEPTEDRADIKDDGGTKPLLVVPDAGPIPTLRLNAVSEESFQISGSNVLKQLKLEHPDGVSSTGEMLKATLLILEKEATGSSYVFARMYEALLQDIENGIEERSPFNIWVSLLIREMVHGIFAQGPEDPLLQPLPEEDEKDGKVIEKGETLEKQVVYPLDGSAVEKSETLEPSPTANHLITALNEFANSLDSSRPLVLDTPPTDPFAPFNLDPAIPLSARDVPHATLQPPPPEALDDTYPSKPFNPHPSVPLTGPVKANPLLASRDSLSTILRHSSLDNALKTPFGLIVLGIMFGGTFVLYSVFRIFKCCTRPKRK</sequence>
<keyword evidence="2" id="KW-0472">Membrane</keyword>
<keyword evidence="2" id="KW-0812">Transmembrane</keyword>
<organism evidence="3 4">
    <name type="scientific">Amylocarpus encephaloides</name>
    <dbReference type="NCBI Taxonomy" id="45428"/>
    <lineage>
        <taxon>Eukaryota</taxon>
        <taxon>Fungi</taxon>
        <taxon>Dikarya</taxon>
        <taxon>Ascomycota</taxon>
        <taxon>Pezizomycotina</taxon>
        <taxon>Leotiomycetes</taxon>
        <taxon>Helotiales</taxon>
        <taxon>Helotiales incertae sedis</taxon>
        <taxon>Amylocarpus</taxon>
    </lineage>
</organism>
<evidence type="ECO:0000313" key="4">
    <source>
        <dbReference type="Proteomes" id="UP000824998"/>
    </source>
</evidence>
<accession>A0A9P8C357</accession>
<feature type="compositionally biased region" description="Basic and acidic residues" evidence="1">
    <location>
        <begin position="13"/>
        <end position="24"/>
    </location>
</feature>
<evidence type="ECO:0000256" key="1">
    <source>
        <dbReference type="SAM" id="MobiDB-lite"/>
    </source>
</evidence>
<protein>
    <submittedName>
        <fullName evidence="3">Uncharacterized protein</fullName>
    </submittedName>
</protein>
<comment type="caution">
    <text evidence="3">The sequence shown here is derived from an EMBL/GenBank/DDBJ whole genome shotgun (WGS) entry which is preliminary data.</text>
</comment>
<gene>
    <name evidence="3" type="ORF">BJ875DRAFT_443420</name>
</gene>